<feature type="region of interest" description="Disordered" evidence="1">
    <location>
        <begin position="76"/>
        <end position="111"/>
    </location>
</feature>
<dbReference type="InterPro" id="IPR011033">
    <property type="entry name" value="PRC_barrel-like_sf"/>
</dbReference>
<dbReference type="EMBL" id="JAMFTS010000004">
    <property type="protein sequence ID" value="KAJ4764301.1"/>
    <property type="molecule type" value="Genomic_DNA"/>
</dbReference>
<organism evidence="2 3">
    <name type="scientific">Rhynchospora pubera</name>
    <dbReference type="NCBI Taxonomy" id="906938"/>
    <lineage>
        <taxon>Eukaryota</taxon>
        <taxon>Viridiplantae</taxon>
        <taxon>Streptophyta</taxon>
        <taxon>Embryophyta</taxon>
        <taxon>Tracheophyta</taxon>
        <taxon>Spermatophyta</taxon>
        <taxon>Magnoliopsida</taxon>
        <taxon>Liliopsida</taxon>
        <taxon>Poales</taxon>
        <taxon>Cyperaceae</taxon>
        <taxon>Cyperoideae</taxon>
        <taxon>Rhynchosporeae</taxon>
        <taxon>Rhynchospora</taxon>
    </lineage>
</organism>
<evidence type="ECO:0000313" key="2">
    <source>
        <dbReference type="EMBL" id="KAJ4764301.1"/>
    </source>
</evidence>
<dbReference type="SUPFAM" id="SSF50346">
    <property type="entry name" value="PRC-barrel domain"/>
    <property type="match status" value="1"/>
</dbReference>
<protein>
    <submittedName>
        <fullName evidence="2">PRC-barrel domain protein</fullName>
    </submittedName>
</protein>
<feature type="compositionally biased region" description="Basic and acidic residues" evidence="1">
    <location>
        <begin position="296"/>
        <end position="313"/>
    </location>
</feature>
<sequence length="336" mass="38172">MALSLFQSLHFPNQALALRFNGPRITSPFPSFTTRIRSSSKDESANPLDQVVDLRSNGRAPQSSFDFLELKRELEKEKEKEKDKGREREEEANQTESTGGGELERRVRSRGRQMVGRSSLLAKQVVSVKSARSLGFISQLWVDTSMWVVALVETRPNLLSGEMEKFLLEDVCQVGDVVLVHDESVLENELNLVGLESLVGYNVTTTGRRDVGKVRGYTFNINSGAVDCLELDSFGLSLIPSSLVSTYSLLVDDILEVASDTVVVDEDVVSRLQRVTKGIWGSQNIRKRDQMGAYSEFERRSRSMERNHREKPSGRRYRRRIVHDTEDDDWEFPMDY</sequence>
<feature type="compositionally biased region" description="Basic and acidic residues" evidence="1">
    <location>
        <begin position="76"/>
        <end position="91"/>
    </location>
</feature>
<feature type="region of interest" description="Disordered" evidence="1">
    <location>
        <begin position="296"/>
        <end position="317"/>
    </location>
</feature>
<accession>A0AAV8D9W9</accession>
<reference evidence="2" key="1">
    <citation type="submission" date="2022-08" db="EMBL/GenBank/DDBJ databases">
        <authorList>
            <person name="Marques A."/>
        </authorList>
    </citation>
    <scope>NUCLEOTIDE SEQUENCE</scope>
    <source>
        <strain evidence="2">RhyPub2mFocal</strain>
        <tissue evidence="2">Leaves</tissue>
    </source>
</reference>
<evidence type="ECO:0000256" key="1">
    <source>
        <dbReference type="SAM" id="MobiDB-lite"/>
    </source>
</evidence>
<dbReference type="AlphaFoldDB" id="A0AAV8D9W9"/>
<name>A0AAV8D9W9_9POAL</name>
<dbReference type="PANTHER" id="PTHR36740:SF1">
    <property type="entry name" value="PRC-BARREL DOMAIN-CONTAINING PROTEIN"/>
    <property type="match status" value="1"/>
</dbReference>
<keyword evidence="3" id="KW-1185">Reference proteome</keyword>
<proteinExistence type="predicted"/>
<comment type="caution">
    <text evidence="2">The sequence shown here is derived from an EMBL/GenBank/DDBJ whole genome shotgun (WGS) entry which is preliminary data.</text>
</comment>
<gene>
    <name evidence="2" type="ORF">LUZ62_074676</name>
</gene>
<evidence type="ECO:0000313" key="3">
    <source>
        <dbReference type="Proteomes" id="UP001140206"/>
    </source>
</evidence>
<dbReference type="PANTHER" id="PTHR36740">
    <property type="entry name" value="PRC DOMAIN-CONTAINING PROTEIN"/>
    <property type="match status" value="1"/>
</dbReference>
<dbReference type="Proteomes" id="UP001140206">
    <property type="component" value="Chromosome 4"/>
</dbReference>